<dbReference type="STRING" id="1332264.BW730_13620"/>
<sequence>MSRTDRPEPRSDVDSLLAAARRGDADSLDELADSAHLSRFHLSRLLKEHLGFPLRDFLAAARVDRGIDVLVEGHSVTRSQVEAGHDSASSYTRAFAKHTGMAPSTYRSRLGSLAAHLMRHQDDATPLVVLHRGFRADDHPQPHPLTVRVEGASERGALFVALHPDPLVKGKPLLGVALLGTHEIDVTAIPDGDYYAMVVEVPRASSLRSYFRMDANRRQLERTPVRFPLAAPTVLTLPLRDLIETDPPITINLPQIFFESLVGRVEVDVSNSGQPVRNSGQAPSSGAG</sequence>
<dbReference type="GO" id="GO:0003700">
    <property type="term" value="F:DNA-binding transcription factor activity"/>
    <property type="evidence" value="ECO:0007669"/>
    <property type="project" value="InterPro"/>
</dbReference>
<dbReference type="RefSeq" id="WP_158522667.1">
    <property type="nucleotide sequence ID" value="NZ_CP019606.1"/>
</dbReference>
<dbReference type="PANTHER" id="PTHR11019:SF159">
    <property type="entry name" value="TRANSCRIPTIONAL REGULATOR-RELATED"/>
    <property type="match status" value="1"/>
</dbReference>
<evidence type="ECO:0000259" key="3">
    <source>
        <dbReference type="PROSITE" id="PS01124"/>
    </source>
</evidence>
<protein>
    <recommendedName>
        <fullName evidence="3">HTH araC/xylS-type domain-containing protein</fullName>
    </recommendedName>
</protein>
<dbReference type="OrthoDB" id="3194870at2"/>
<accession>A0A1Q2CQJ5</accession>
<proteinExistence type="predicted"/>
<dbReference type="GO" id="GO:0043565">
    <property type="term" value="F:sequence-specific DNA binding"/>
    <property type="evidence" value="ECO:0007669"/>
    <property type="project" value="InterPro"/>
</dbReference>
<keyword evidence="5" id="KW-1185">Reference proteome</keyword>
<gene>
    <name evidence="4" type="ORF">BW730_13620</name>
</gene>
<evidence type="ECO:0000313" key="4">
    <source>
        <dbReference type="EMBL" id="AQP48386.1"/>
    </source>
</evidence>
<reference evidence="5" key="1">
    <citation type="submission" date="2017-02" db="EMBL/GenBank/DDBJ databases">
        <title>Tessaracoccus aquaemaris sp. nov., isolated from the intestine of a Korean rockfish, Sebastes schlegelii, in a marine aquaculture pond.</title>
        <authorList>
            <person name="Tak E.J."/>
            <person name="Bae J.-W."/>
        </authorList>
    </citation>
    <scope>NUCLEOTIDE SEQUENCE [LARGE SCALE GENOMIC DNA]</scope>
    <source>
        <strain evidence="5">NSG39</strain>
    </source>
</reference>
<dbReference type="InterPro" id="IPR009057">
    <property type="entry name" value="Homeodomain-like_sf"/>
</dbReference>
<evidence type="ECO:0000256" key="1">
    <source>
        <dbReference type="ARBA" id="ARBA00023015"/>
    </source>
</evidence>
<evidence type="ECO:0000313" key="5">
    <source>
        <dbReference type="Proteomes" id="UP000188145"/>
    </source>
</evidence>
<keyword evidence="1" id="KW-0805">Transcription regulation</keyword>
<dbReference type="SMART" id="SM00342">
    <property type="entry name" value="HTH_ARAC"/>
    <property type="match status" value="1"/>
</dbReference>
<organism evidence="4 5">
    <name type="scientific">Tessaracoccus aquimaris</name>
    <dbReference type="NCBI Taxonomy" id="1332264"/>
    <lineage>
        <taxon>Bacteria</taxon>
        <taxon>Bacillati</taxon>
        <taxon>Actinomycetota</taxon>
        <taxon>Actinomycetes</taxon>
        <taxon>Propionibacteriales</taxon>
        <taxon>Propionibacteriaceae</taxon>
        <taxon>Tessaracoccus</taxon>
    </lineage>
</organism>
<dbReference type="KEGG" id="tes:BW730_13620"/>
<feature type="domain" description="HTH araC/xylS-type" evidence="3">
    <location>
        <begin position="27"/>
        <end position="109"/>
    </location>
</feature>
<keyword evidence="2" id="KW-0804">Transcription</keyword>
<dbReference type="SUPFAM" id="SSF46689">
    <property type="entry name" value="Homeodomain-like"/>
    <property type="match status" value="1"/>
</dbReference>
<dbReference type="Proteomes" id="UP000188145">
    <property type="component" value="Chromosome"/>
</dbReference>
<dbReference type="AlphaFoldDB" id="A0A1Q2CQJ5"/>
<dbReference type="Gene3D" id="1.10.10.60">
    <property type="entry name" value="Homeodomain-like"/>
    <property type="match status" value="1"/>
</dbReference>
<dbReference type="Pfam" id="PF12833">
    <property type="entry name" value="HTH_18"/>
    <property type="match status" value="1"/>
</dbReference>
<name>A0A1Q2CQJ5_9ACTN</name>
<dbReference type="EMBL" id="CP019606">
    <property type="protein sequence ID" value="AQP48386.1"/>
    <property type="molecule type" value="Genomic_DNA"/>
</dbReference>
<evidence type="ECO:0000256" key="2">
    <source>
        <dbReference type="ARBA" id="ARBA00023163"/>
    </source>
</evidence>
<dbReference type="PROSITE" id="PS01124">
    <property type="entry name" value="HTH_ARAC_FAMILY_2"/>
    <property type="match status" value="1"/>
</dbReference>
<dbReference type="InterPro" id="IPR018060">
    <property type="entry name" value="HTH_AraC"/>
</dbReference>
<dbReference type="PANTHER" id="PTHR11019">
    <property type="entry name" value="HTH-TYPE TRANSCRIPTIONAL REGULATOR NIMR"/>
    <property type="match status" value="1"/>
</dbReference>